<keyword evidence="3" id="KW-0645">Protease</keyword>
<dbReference type="PROSITE" id="PS50240">
    <property type="entry name" value="TRYPSIN_DOM"/>
    <property type="match status" value="1"/>
</dbReference>
<evidence type="ECO:0000256" key="4">
    <source>
        <dbReference type="ARBA" id="ARBA00022801"/>
    </source>
</evidence>
<keyword evidence="8" id="KW-1185">Reference proteome</keyword>
<dbReference type="SUPFAM" id="SSF50494">
    <property type="entry name" value="Trypsin-like serine proteases"/>
    <property type="match status" value="1"/>
</dbReference>
<dbReference type="PRINTS" id="PR00722">
    <property type="entry name" value="CHYMOTRYPSIN"/>
</dbReference>
<dbReference type="Pfam" id="PF00089">
    <property type="entry name" value="Trypsin"/>
    <property type="match status" value="1"/>
</dbReference>
<proteinExistence type="predicted"/>
<dbReference type="Proteomes" id="UP001148838">
    <property type="component" value="Unassembled WGS sequence"/>
</dbReference>
<evidence type="ECO:0000313" key="8">
    <source>
        <dbReference type="Proteomes" id="UP001148838"/>
    </source>
</evidence>
<gene>
    <name evidence="7" type="ORF">ANN_20991</name>
</gene>
<dbReference type="InterPro" id="IPR001314">
    <property type="entry name" value="Peptidase_S1A"/>
</dbReference>
<keyword evidence="4" id="KW-0378">Hydrolase</keyword>
<dbReference type="SMART" id="SM00020">
    <property type="entry name" value="Tryp_SPc"/>
    <property type="match status" value="1"/>
</dbReference>
<sequence>MVGLCEGGNEPVGSLKAICNETPADIELLAGDVYLSASSSSAVIRKVAEILVHQQFRAMDYRNDVALLRLSNSLVMDGVYISAIKVRREPVTPGTICVVAGWGVDKEGETVPSAILRFVNLQIVARHSCSSDLGVELHIGELCAGSPDGDADSCQGDSGAPLVCGGQLTGLVSRGEGCGLKNKPGLYVDIAHYRSWIQGEIQNIHRVCKRSPTFSNLQHITWQMYQDASRVMRKKNYSGVWRDPN</sequence>
<dbReference type="Gene3D" id="2.40.10.10">
    <property type="entry name" value="Trypsin-like serine proteases"/>
    <property type="match status" value="2"/>
</dbReference>
<dbReference type="CDD" id="cd00190">
    <property type="entry name" value="Tryp_SPc"/>
    <property type="match status" value="1"/>
</dbReference>
<organism evidence="7 8">
    <name type="scientific">Periplaneta americana</name>
    <name type="common">American cockroach</name>
    <name type="synonym">Blatta americana</name>
    <dbReference type="NCBI Taxonomy" id="6978"/>
    <lineage>
        <taxon>Eukaryota</taxon>
        <taxon>Metazoa</taxon>
        <taxon>Ecdysozoa</taxon>
        <taxon>Arthropoda</taxon>
        <taxon>Hexapoda</taxon>
        <taxon>Insecta</taxon>
        <taxon>Pterygota</taxon>
        <taxon>Neoptera</taxon>
        <taxon>Polyneoptera</taxon>
        <taxon>Dictyoptera</taxon>
        <taxon>Blattodea</taxon>
        <taxon>Blattoidea</taxon>
        <taxon>Blattidae</taxon>
        <taxon>Blattinae</taxon>
        <taxon>Periplaneta</taxon>
    </lineage>
</organism>
<evidence type="ECO:0000256" key="5">
    <source>
        <dbReference type="ARBA" id="ARBA00022825"/>
    </source>
</evidence>
<dbReference type="PANTHER" id="PTHR24264:SF65">
    <property type="entry name" value="SRCR DOMAIN-CONTAINING PROTEIN"/>
    <property type="match status" value="1"/>
</dbReference>
<reference evidence="7 8" key="1">
    <citation type="journal article" date="2022" name="Allergy">
        <title>Genome assembly and annotation of Periplaneta americana reveal a comprehensive cockroach allergen profile.</title>
        <authorList>
            <person name="Wang L."/>
            <person name="Xiong Q."/>
            <person name="Saelim N."/>
            <person name="Wang L."/>
            <person name="Nong W."/>
            <person name="Wan A.T."/>
            <person name="Shi M."/>
            <person name="Liu X."/>
            <person name="Cao Q."/>
            <person name="Hui J.H.L."/>
            <person name="Sookrung N."/>
            <person name="Leung T.F."/>
            <person name="Tungtrongchitr A."/>
            <person name="Tsui S.K.W."/>
        </authorList>
    </citation>
    <scope>NUCLEOTIDE SEQUENCE [LARGE SCALE GENOMIC DNA]</scope>
    <source>
        <strain evidence="7">PWHHKU_190912</strain>
    </source>
</reference>
<dbReference type="InterPro" id="IPR050127">
    <property type="entry name" value="Serine_Proteases_S1"/>
</dbReference>
<dbReference type="InterPro" id="IPR001254">
    <property type="entry name" value="Trypsin_dom"/>
</dbReference>
<evidence type="ECO:0000259" key="6">
    <source>
        <dbReference type="PROSITE" id="PS50240"/>
    </source>
</evidence>
<evidence type="ECO:0000313" key="7">
    <source>
        <dbReference type="EMBL" id="KAJ4432372.1"/>
    </source>
</evidence>
<evidence type="ECO:0000256" key="2">
    <source>
        <dbReference type="ARBA" id="ARBA00022525"/>
    </source>
</evidence>
<protein>
    <recommendedName>
        <fullName evidence="6">Peptidase S1 domain-containing protein</fullName>
    </recommendedName>
</protein>
<feature type="domain" description="Peptidase S1" evidence="6">
    <location>
        <begin position="1"/>
        <end position="202"/>
    </location>
</feature>
<dbReference type="InterPro" id="IPR009003">
    <property type="entry name" value="Peptidase_S1_PA"/>
</dbReference>
<evidence type="ECO:0000256" key="3">
    <source>
        <dbReference type="ARBA" id="ARBA00022670"/>
    </source>
</evidence>
<keyword evidence="5" id="KW-0720">Serine protease</keyword>
<keyword evidence="2" id="KW-0964">Secreted</keyword>
<comment type="subcellular location">
    <subcellularLocation>
        <location evidence="1">Secreted</location>
    </subcellularLocation>
</comment>
<comment type="caution">
    <text evidence="7">The sequence shown here is derived from an EMBL/GenBank/DDBJ whole genome shotgun (WGS) entry which is preliminary data.</text>
</comment>
<dbReference type="PANTHER" id="PTHR24264">
    <property type="entry name" value="TRYPSIN-RELATED"/>
    <property type="match status" value="1"/>
</dbReference>
<dbReference type="InterPro" id="IPR043504">
    <property type="entry name" value="Peptidase_S1_PA_chymotrypsin"/>
</dbReference>
<evidence type="ECO:0000256" key="1">
    <source>
        <dbReference type="ARBA" id="ARBA00004613"/>
    </source>
</evidence>
<name>A0ABQ8SE49_PERAM</name>
<accession>A0ABQ8SE49</accession>
<dbReference type="EMBL" id="JAJSOF020000029">
    <property type="protein sequence ID" value="KAJ4432372.1"/>
    <property type="molecule type" value="Genomic_DNA"/>
</dbReference>